<accession>A0A645EU70</accession>
<dbReference type="Gene3D" id="3.60.21.10">
    <property type="match status" value="1"/>
</dbReference>
<name>A0A645EU70_9ZZZZ</name>
<protein>
    <recommendedName>
        <fullName evidence="1">Calcineurin-like phosphoesterase domain-containing protein</fullName>
    </recommendedName>
</protein>
<evidence type="ECO:0000259" key="1">
    <source>
        <dbReference type="Pfam" id="PF12850"/>
    </source>
</evidence>
<dbReference type="InterPro" id="IPR050126">
    <property type="entry name" value="Ap4A_hydrolase"/>
</dbReference>
<sequence>MTIALVADLHGNMTAVEALERDLVKRKADAVWCLGDLVGKGPSSDRTFDWAVANCDLILRGNWDEGVGMKLFPNDAFYYNQLGKARLETLCGFPLEHHARLSGRNIRLIHGRPIMKDLINPHQGSVPELEALFQDNFQVVGYADTHRQSLRTLSPGILFNTGSVGNGLGQNMVQYVLMDGDEHDKEAPFDLRMITLPYDIEEAVRETEEQPKLPNGHLFIREIRSGVYARKQ</sequence>
<dbReference type="CDD" id="cd00838">
    <property type="entry name" value="MPP_superfamily"/>
    <property type="match status" value="1"/>
</dbReference>
<dbReference type="AlphaFoldDB" id="A0A645EU70"/>
<organism evidence="2">
    <name type="scientific">bioreactor metagenome</name>
    <dbReference type="NCBI Taxonomy" id="1076179"/>
    <lineage>
        <taxon>unclassified sequences</taxon>
        <taxon>metagenomes</taxon>
        <taxon>ecological metagenomes</taxon>
    </lineage>
</organism>
<reference evidence="2" key="1">
    <citation type="submission" date="2019-08" db="EMBL/GenBank/DDBJ databases">
        <authorList>
            <person name="Kucharzyk K."/>
            <person name="Murdoch R.W."/>
            <person name="Higgins S."/>
            <person name="Loffler F."/>
        </authorList>
    </citation>
    <scope>NUCLEOTIDE SEQUENCE</scope>
</reference>
<proteinExistence type="predicted"/>
<dbReference type="EMBL" id="VSSQ01051309">
    <property type="protein sequence ID" value="MPN05397.1"/>
    <property type="molecule type" value="Genomic_DNA"/>
</dbReference>
<dbReference type="Pfam" id="PF12850">
    <property type="entry name" value="Metallophos_2"/>
    <property type="match status" value="1"/>
</dbReference>
<dbReference type="PANTHER" id="PTHR42850:SF2">
    <property type="entry name" value="BLL5683 PROTEIN"/>
    <property type="match status" value="1"/>
</dbReference>
<dbReference type="PIRSF" id="PIRSF000883">
    <property type="entry name" value="Pesterase_MJ0912"/>
    <property type="match status" value="1"/>
</dbReference>
<dbReference type="SUPFAM" id="SSF56300">
    <property type="entry name" value="Metallo-dependent phosphatases"/>
    <property type="match status" value="1"/>
</dbReference>
<dbReference type="InterPro" id="IPR029052">
    <property type="entry name" value="Metallo-depent_PP-like"/>
</dbReference>
<dbReference type="InterPro" id="IPR011152">
    <property type="entry name" value="Pesterase_MJ0912"/>
</dbReference>
<dbReference type="PANTHER" id="PTHR42850">
    <property type="entry name" value="METALLOPHOSPHOESTERASE"/>
    <property type="match status" value="1"/>
</dbReference>
<dbReference type="GO" id="GO:0005737">
    <property type="term" value="C:cytoplasm"/>
    <property type="evidence" value="ECO:0007669"/>
    <property type="project" value="TreeGrafter"/>
</dbReference>
<feature type="domain" description="Calcineurin-like phosphoesterase" evidence="1">
    <location>
        <begin position="1"/>
        <end position="181"/>
    </location>
</feature>
<dbReference type="GO" id="GO:0016791">
    <property type="term" value="F:phosphatase activity"/>
    <property type="evidence" value="ECO:0007669"/>
    <property type="project" value="TreeGrafter"/>
</dbReference>
<dbReference type="InterPro" id="IPR024654">
    <property type="entry name" value="Calcineurin-like_PHP_lpxH"/>
</dbReference>
<evidence type="ECO:0000313" key="2">
    <source>
        <dbReference type="EMBL" id="MPN05397.1"/>
    </source>
</evidence>
<comment type="caution">
    <text evidence="2">The sequence shown here is derived from an EMBL/GenBank/DDBJ whole genome shotgun (WGS) entry which is preliminary data.</text>
</comment>
<gene>
    <name evidence="2" type="ORF">SDC9_152647</name>
</gene>